<evidence type="ECO:0000313" key="2">
    <source>
        <dbReference type="Proteomes" id="UP000761411"/>
    </source>
</evidence>
<dbReference type="EMBL" id="QTKX01000001">
    <property type="protein sequence ID" value="MBS8263846.1"/>
    <property type="molecule type" value="Genomic_DNA"/>
</dbReference>
<keyword evidence="2" id="KW-1185">Reference proteome</keyword>
<dbReference type="Proteomes" id="UP000761411">
    <property type="component" value="Unassembled WGS sequence"/>
</dbReference>
<comment type="caution">
    <text evidence="1">The sequence shown here is derived from an EMBL/GenBank/DDBJ whole genome shotgun (WGS) entry which is preliminary data.</text>
</comment>
<organism evidence="1 2">
    <name type="scientific">Mesobacillus boroniphilus</name>
    <dbReference type="NCBI Taxonomy" id="308892"/>
    <lineage>
        <taxon>Bacteria</taxon>
        <taxon>Bacillati</taxon>
        <taxon>Bacillota</taxon>
        <taxon>Bacilli</taxon>
        <taxon>Bacillales</taxon>
        <taxon>Bacillaceae</taxon>
        <taxon>Mesobacillus</taxon>
    </lineage>
</organism>
<dbReference type="Gene3D" id="2.40.330.10">
    <property type="entry name" value="DNA-binding pseudobarrel domain"/>
    <property type="match status" value="1"/>
</dbReference>
<dbReference type="RefSeq" id="WP_213367382.1">
    <property type="nucleotide sequence ID" value="NZ_QTKX01000001.1"/>
</dbReference>
<reference evidence="1 2" key="1">
    <citation type="journal article" date="2021" name="Microorganisms">
        <title>Bacterial Dimethylsulfoniopropionate Biosynthesis in the East China Sea.</title>
        <authorList>
            <person name="Liu J."/>
            <person name="Zhang Y."/>
            <person name="Liu J."/>
            <person name="Zhong H."/>
            <person name="Williams B.T."/>
            <person name="Zheng Y."/>
            <person name="Curson A.R.J."/>
            <person name="Sun C."/>
            <person name="Sun H."/>
            <person name="Song D."/>
            <person name="Wagner Mackenzie B."/>
            <person name="Bermejo Martinez A."/>
            <person name="Todd J.D."/>
            <person name="Zhang X.H."/>
        </authorList>
    </citation>
    <scope>NUCLEOTIDE SEQUENCE [LARGE SCALE GENOMIC DNA]</scope>
    <source>
        <strain evidence="1 2">ESS08</strain>
    </source>
</reference>
<evidence type="ECO:0000313" key="1">
    <source>
        <dbReference type="EMBL" id="MBS8263846.1"/>
    </source>
</evidence>
<gene>
    <name evidence="1" type="ORF">DYI25_05255</name>
</gene>
<keyword evidence="1" id="KW-0255">Endonuclease</keyword>
<dbReference type="InterPro" id="IPR015300">
    <property type="entry name" value="DNA-bd_pseudobarrel_sf"/>
</dbReference>
<dbReference type="AlphaFoldDB" id="A0A944CIH8"/>
<sequence length="148" mass="17017">MHKIFNSKLIGLVIKRLSKVEVDKRTSNQHELNGNRDLRKLLGDIRINNQSVKFTYHDRDGSEISTTGSITWYDAREAHPSRTEYRLYFKSNYVMDNANQGDLLIVSLQSDGEINIIIIQEGGKLEENLLSLFGPLERIGTTFKYRSV</sequence>
<keyword evidence="1" id="KW-0540">Nuclease</keyword>
<accession>A0A944CIH8</accession>
<dbReference type="GO" id="GO:0004519">
    <property type="term" value="F:endonuclease activity"/>
    <property type="evidence" value="ECO:0007669"/>
    <property type="project" value="UniProtKB-KW"/>
</dbReference>
<protein>
    <submittedName>
        <fullName evidence="1">Type II restriction endonuclease</fullName>
    </submittedName>
</protein>
<keyword evidence="1" id="KW-0378">Hydrolase</keyword>
<name>A0A944CIH8_9BACI</name>
<proteinExistence type="predicted"/>